<evidence type="ECO:0000256" key="6">
    <source>
        <dbReference type="ARBA" id="ARBA00022801"/>
    </source>
</evidence>
<feature type="chain" id="PRO_5035360081" description="legumain" evidence="9">
    <location>
        <begin position="20"/>
        <end position="442"/>
    </location>
</feature>
<dbReference type="PANTHER" id="PTHR12000">
    <property type="entry name" value="HEMOGLOBINASE FAMILY MEMBER"/>
    <property type="match status" value="1"/>
</dbReference>
<reference evidence="15" key="1">
    <citation type="submission" date="2016-11" db="UniProtKB">
        <authorList>
            <consortium name="WormBaseParasite"/>
        </authorList>
    </citation>
    <scope>IDENTIFICATION</scope>
</reference>
<feature type="signal peptide" evidence="9">
    <location>
        <begin position="1"/>
        <end position="19"/>
    </location>
</feature>
<dbReference type="WBParaSite" id="BXY_1388900.1">
    <property type="protein sequence ID" value="BXY_1388900.1"/>
    <property type="gene ID" value="BXY_1388900"/>
</dbReference>
<dbReference type="Proteomes" id="UP000659654">
    <property type="component" value="Unassembled WGS sequence"/>
</dbReference>
<name>A0A1I7SLF6_BURXY</name>
<dbReference type="EMBL" id="CAJFCV020000006">
    <property type="protein sequence ID" value="CAG9129561.1"/>
    <property type="molecule type" value="Genomic_DNA"/>
</dbReference>
<evidence type="ECO:0000256" key="9">
    <source>
        <dbReference type="SAM" id="SignalP"/>
    </source>
</evidence>
<protein>
    <recommendedName>
        <fullName evidence="3">legumain</fullName>
        <ecNumber evidence="3">3.4.22.34</ecNumber>
    </recommendedName>
</protein>
<comment type="catalytic activity">
    <reaction evidence="1">
        <text>Hydrolysis of proteins and small molecule substrates at -Asn-|-Xaa- bonds.</text>
        <dbReference type="EC" id="3.4.22.34"/>
    </reaction>
</comment>
<evidence type="ECO:0000256" key="8">
    <source>
        <dbReference type="PIRSR" id="PIRSR019663-1"/>
    </source>
</evidence>
<dbReference type="FunFam" id="3.40.50.1460:FF:000006">
    <property type="entry name" value="Legumain"/>
    <property type="match status" value="1"/>
</dbReference>
<feature type="active site" description="Nucleophile" evidence="8">
    <location>
        <position position="189"/>
    </location>
</feature>
<keyword evidence="6" id="KW-0378">Hydrolase</keyword>
<evidence type="ECO:0000256" key="2">
    <source>
        <dbReference type="ARBA" id="ARBA00009941"/>
    </source>
</evidence>
<keyword evidence="14" id="KW-1185">Reference proteome</keyword>
<accession>A0A1I7SLF6</accession>
<feature type="active site" evidence="8">
    <location>
        <position position="148"/>
    </location>
</feature>
<evidence type="ECO:0000313" key="12">
    <source>
        <dbReference type="EMBL" id="CAG9129561.1"/>
    </source>
</evidence>
<dbReference type="Gene3D" id="1.10.132.130">
    <property type="match status" value="1"/>
</dbReference>
<dbReference type="InterPro" id="IPR001096">
    <property type="entry name" value="Peptidase_C13"/>
</dbReference>
<dbReference type="PRINTS" id="PR00776">
    <property type="entry name" value="HEMOGLOBNASE"/>
</dbReference>
<dbReference type="PIRSF" id="PIRSF500139">
    <property type="entry name" value="AE"/>
    <property type="match status" value="1"/>
</dbReference>
<reference evidence="12" key="2">
    <citation type="submission" date="2020-08" db="EMBL/GenBank/DDBJ databases">
        <authorList>
            <person name="Kikuchi T."/>
        </authorList>
    </citation>
    <scope>NUCLEOTIDE SEQUENCE</scope>
    <source>
        <strain evidence="11">Ka4C1</strain>
    </source>
</reference>
<keyword evidence="4" id="KW-0645">Protease</keyword>
<feature type="domain" description="Legumain prodomain" evidence="10">
    <location>
        <begin position="339"/>
        <end position="433"/>
    </location>
</feature>
<comment type="similarity">
    <text evidence="2">Belongs to the peptidase C13 family.</text>
</comment>
<evidence type="ECO:0000313" key="14">
    <source>
        <dbReference type="Proteomes" id="UP000659654"/>
    </source>
</evidence>
<dbReference type="CDD" id="cd21115">
    <property type="entry name" value="legumain_C"/>
    <property type="match status" value="1"/>
</dbReference>
<dbReference type="GO" id="GO:0005773">
    <property type="term" value="C:vacuole"/>
    <property type="evidence" value="ECO:0007669"/>
    <property type="project" value="GOC"/>
</dbReference>
<evidence type="ECO:0000313" key="13">
    <source>
        <dbReference type="Proteomes" id="UP000095284"/>
    </source>
</evidence>
<keyword evidence="5 9" id="KW-0732">Signal</keyword>
<evidence type="ECO:0000313" key="15">
    <source>
        <dbReference type="WBParaSite" id="BXY_1388900.1"/>
    </source>
</evidence>
<dbReference type="Pfam" id="PF20985">
    <property type="entry name" value="Legum_prodom"/>
    <property type="match status" value="1"/>
</dbReference>
<dbReference type="GO" id="GO:0006624">
    <property type="term" value="P:vacuolar protein processing"/>
    <property type="evidence" value="ECO:0007669"/>
    <property type="project" value="TreeGrafter"/>
</dbReference>
<sequence length="442" mass="50398">MMNTAVIGLIAGILLVVQSRQIPPFRNDDNDGEIWAVLVAGSNSWWNYRHQADICHAYHILRNHGIPEDHIITMMYDDIAHNEENPYKGKIFNHPNGSDVYAGVKIDYTGDDVNPENFLKVLKGEHNGGNRVLNSTEKDRVFVYFSDHGGPGILSFPSDSLTVKDLSATLHEIHAKNSYKELVLYVEACYSGSMFQGFLPKNTNIYAVTAANAAESSYACYCDSKKLRGVCLGDLFSVNWMEDSDREDIEKETLSTQFDIVKKETADSHVMKFGDLHFVSEPVGDFQGREEYINKSLAVPRGSANNYAKWRSTDVPIKMLEAKLQRVNSADEQQDIEDQIEEITQKRNVFRFHFNAFIKKLVNDPINRRNVLRNKGEPIKNLECHDAVFKAFNRICYNIAKNPYVIDHLHALNNMCNRKIPTQRIIDEMMDHCLDTPVQFVL</sequence>
<dbReference type="PIRSF" id="PIRSF019663">
    <property type="entry name" value="Legumain"/>
    <property type="match status" value="1"/>
</dbReference>
<dbReference type="AlphaFoldDB" id="A0A1I7SLF6"/>
<dbReference type="OrthoDB" id="192611at2759"/>
<evidence type="ECO:0000259" key="10">
    <source>
        <dbReference type="Pfam" id="PF20985"/>
    </source>
</evidence>
<gene>
    <name evidence="11" type="ORF">BXYJ_LOCUS14113</name>
</gene>
<evidence type="ECO:0000313" key="11">
    <source>
        <dbReference type="EMBL" id="CAD5234022.1"/>
    </source>
</evidence>
<evidence type="ECO:0000256" key="1">
    <source>
        <dbReference type="ARBA" id="ARBA00000810"/>
    </source>
</evidence>
<dbReference type="Pfam" id="PF01650">
    <property type="entry name" value="Peptidase_C13"/>
    <property type="match status" value="1"/>
</dbReference>
<dbReference type="Proteomes" id="UP000095284">
    <property type="component" value="Unplaced"/>
</dbReference>
<dbReference type="InterPro" id="IPR048501">
    <property type="entry name" value="Legum_prodom"/>
</dbReference>
<dbReference type="EC" id="3.4.22.34" evidence="3"/>
<keyword evidence="7" id="KW-0788">Thiol protease</keyword>
<dbReference type="GO" id="GO:0051603">
    <property type="term" value="P:proteolysis involved in protein catabolic process"/>
    <property type="evidence" value="ECO:0007669"/>
    <property type="project" value="InterPro"/>
</dbReference>
<dbReference type="Gene3D" id="3.40.50.1460">
    <property type="match status" value="1"/>
</dbReference>
<dbReference type="eggNOG" id="KOG1348">
    <property type="taxonomic scope" value="Eukaryota"/>
</dbReference>
<evidence type="ECO:0000256" key="3">
    <source>
        <dbReference type="ARBA" id="ARBA00012628"/>
    </source>
</evidence>
<dbReference type="EMBL" id="CAJFDI010000006">
    <property type="protein sequence ID" value="CAD5234022.1"/>
    <property type="molecule type" value="Genomic_DNA"/>
</dbReference>
<dbReference type="SMR" id="A0A1I7SLF6"/>
<evidence type="ECO:0000256" key="4">
    <source>
        <dbReference type="ARBA" id="ARBA00022670"/>
    </source>
</evidence>
<dbReference type="GO" id="GO:0004197">
    <property type="term" value="F:cysteine-type endopeptidase activity"/>
    <property type="evidence" value="ECO:0007669"/>
    <property type="project" value="UniProtKB-EC"/>
</dbReference>
<dbReference type="Proteomes" id="UP000582659">
    <property type="component" value="Unassembled WGS sequence"/>
</dbReference>
<dbReference type="InterPro" id="IPR043577">
    <property type="entry name" value="AE"/>
</dbReference>
<organism evidence="13 15">
    <name type="scientific">Bursaphelenchus xylophilus</name>
    <name type="common">Pinewood nematode worm</name>
    <name type="synonym">Aphelenchoides xylophilus</name>
    <dbReference type="NCBI Taxonomy" id="6326"/>
    <lineage>
        <taxon>Eukaryota</taxon>
        <taxon>Metazoa</taxon>
        <taxon>Ecdysozoa</taxon>
        <taxon>Nematoda</taxon>
        <taxon>Chromadorea</taxon>
        <taxon>Rhabditida</taxon>
        <taxon>Tylenchina</taxon>
        <taxon>Tylenchomorpha</taxon>
        <taxon>Aphelenchoidea</taxon>
        <taxon>Aphelenchoididae</taxon>
        <taxon>Bursaphelenchus</taxon>
    </lineage>
</organism>
<dbReference type="InterPro" id="IPR046427">
    <property type="entry name" value="Legumain_prodom_sf"/>
</dbReference>
<evidence type="ECO:0000256" key="5">
    <source>
        <dbReference type="ARBA" id="ARBA00022729"/>
    </source>
</evidence>
<dbReference type="PANTHER" id="PTHR12000:SF42">
    <property type="entry name" value="LEGUMAIN"/>
    <property type="match status" value="1"/>
</dbReference>
<proteinExistence type="inferred from homology"/>
<evidence type="ECO:0000256" key="7">
    <source>
        <dbReference type="ARBA" id="ARBA00022807"/>
    </source>
</evidence>